<dbReference type="EMBL" id="JAXOVC010000006">
    <property type="protein sequence ID" value="KAK4500619.1"/>
    <property type="molecule type" value="Genomic_DNA"/>
</dbReference>
<proteinExistence type="predicted"/>
<reference evidence="1 2" key="1">
    <citation type="journal article" date="2023" name="G3 (Bethesda)">
        <title>A chromosome-level genome assembly of Zasmidium syzygii isolated from banana leaves.</title>
        <authorList>
            <person name="van Westerhoven A.C."/>
            <person name="Mehrabi R."/>
            <person name="Talebi R."/>
            <person name="Steentjes M.B.F."/>
            <person name="Corcolon B."/>
            <person name="Chong P.A."/>
            <person name="Kema G.H.J."/>
            <person name="Seidl M.F."/>
        </authorList>
    </citation>
    <scope>NUCLEOTIDE SEQUENCE [LARGE SCALE GENOMIC DNA]</scope>
    <source>
        <strain evidence="1 2">P124</strain>
    </source>
</reference>
<keyword evidence="2" id="KW-1185">Reference proteome</keyword>
<name>A0ABR0EGJ6_ZASCE</name>
<organism evidence="1 2">
    <name type="scientific">Zasmidium cellare</name>
    <name type="common">Wine cellar mold</name>
    <name type="synonym">Racodium cellare</name>
    <dbReference type="NCBI Taxonomy" id="395010"/>
    <lineage>
        <taxon>Eukaryota</taxon>
        <taxon>Fungi</taxon>
        <taxon>Dikarya</taxon>
        <taxon>Ascomycota</taxon>
        <taxon>Pezizomycotina</taxon>
        <taxon>Dothideomycetes</taxon>
        <taxon>Dothideomycetidae</taxon>
        <taxon>Mycosphaerellales</taxon>
        <taxon>Mycosphaerellaceae</taxon>
        <taxon>Zasmidium</taxon>
    </lineage>
</organism>
<sequence>MSSSTALKTAAEHKQEGNDALIAAFEAFDEAGENRARDAVATIANEIFDEPIETPLIYATTLSPDVKAVRKEDAQDSLMDAYKAYKAANELAVAERVARLGKEVMGEEAWEEALAEEE</sequence>
<evidence type="ECO:0000313" key="2">
    <source>
        <dbReference type="Proteomes" id="UP001305779"/>
    </source>
</evidence>
<gene>
    <name evidence="1" type="ORF">PRZ48_008808</name>
</gene>
<evidence type="ECO:0000313" key="1">
    <source>
        <dbReference type="EMBL" id="KAK4500619.1"/>
    </source>
</evidence>
<comment type="caution">
    <text evidence="1">The sequence shown here is derived from an EMBL/GenBank/DDBJ whole genome shotgun (WGS) entry which is preliminary data.</text>
</comment>
<accession>A0ABR0EGJ6</accession>
<protein>
    <submittedName>
        <fullName evidence="1">Uncharacterized protein</fullName>
    </submittedName>
</protein>
<dbReference type="Proteomes" id="UP001305779">
    <property type="component" value="Unassembled WGS sequence"/>
</dbReference>